<feature type="domain" description="Glycoside hydrolase family 5" evidence="10">
    <location>
        <begin position="119"/>
        <end position="292"/>
    </location>
</feature>
<dbReference type="eggNOG" id="ENOG502QSGK">
    <property type="taxonomic scope" value="Eukaryota"/>
</dbReference>
<evidence type="ECO:0000256" key="2">
    <source>
        <dbReference type="ARBA" id="ARBA00004613"/>
    </source>
</evidence>
<evidence type="ECO:0000256" key="1">
    <source>
        <dbReference type="ARBA" id="ARBA00001678"/>
    </source>
</evidence>
<keyword evidence="7" id="KW-0378">Hydrolase</keyword>
<feature type="compositionally biased region" description="Polar residues" evidence="9">
    <location>
        <begin position="14"/>
        <end position="38"/>
    </location>
</feature>
<dbReference type="SUPFAM" id="SSF51445">
    <property type="entry name" value="(Trans)glycosidases"/>
    <property type="match status" value="1"/>
</dbReference>
<comment type="caution">
    <text evidence="11">The sequence shown here is derived from an EMBL/GenBank/DDBJ whole genome shotgun (WGS) entry which is preliminary data.</text>
</comment>
<keyword evidence="6" id="KW-0732">Signal</keyword>
<keyword evidence="5" id="KW-0964">Secreted</keyword>
<dbReference type="EC" id="3.2.1.78" evidence="4"/>
<sequence>MFNEEGPAKASASVDPTATEMQESARNTPSRPGTSMTERSGEIDPFVIKRNGQLWHESVPYRFASFNAPELLDNDVWEVKDTMRTLSGFSRRVTRTYTLQVKSWRVSRGHINAWSETRQDWEYDEAHFVKIDHVLALARQYQVKLIIPIINQDYGQEGTNWVGNFTDLIRLRTGKSYEEVHASIDWWTDKACIDSFKKIITYLLNRVNTVNGVRYGDDATILAWETGNEMNLGGKAPAPGSWTVTIAQHIKTLAPRSLVMDGSYSRNDDIIKSYPSEVLGSPDVDILSYHYYGAGEAKRIRKDIELAKKHDKIFVAGEFGFFHDPAEFATFTASVKAAGGAGCLVWSLRPHSVQGGFKTHGEGDGIFSYHVPGWAPRADEFDPREAAIVHTIRQASYELNRERVPPHPTPPPPDKVWLIDNGAAMTWLGSAWAASYEIWVAGEHGQQEWTLCQAGHLINVQAGKHSYPIPQHLQRAKEVAFLVRGIGVDGHIGAWSTPCIADPTAA</sequence>
<feature type="region of interest" description="Disordered" evidence="9">
    <location>
        <begin position="1"/>
        <end position="42"/>
    </location>
</feature>
<evidence type="ECO:0000256" key="3">
    <source>
        <dbReference type="ARBA" id="ARBA00005641"/>
    </source>
</evidence>
<dbReference type="OrthoDB" id="406631at2759"/>
<gene>
    <name evidence="11" type="primary">Mo02221</name>
    <name evidence="11" type="ORF">E5Q_02221</name>
</gene>
<dbReference type="RefSeq" id="XP_014569703.1">
    <property type="nucleotide sequence ID" value="XM_014714217.1"/>
</dbReference>
<evidence type="ECO:0000256" key="9">
    <source>
        <dbReference type="SAM" id="MobiDB-lite"/>
    </source>
</evidence>
<evidence type="ECO:0000313" key="11">
    <source>
        <dbReference type="EMBL" id="GAA95566.1"/>
    </source>
</evidence>
<evidence type="ECO:0000256" key="4">
    <source>
        <dbReference type="ARBA" id="ARBA00012706"/>
    </source>
</evidence>
<protein>
    <recommendedName>
        <fullName evidence="4">mannan endo-1,4-beta-mannosidase</fullName>
        <ecNumber evidence="4">3.2.1.78</ecNumber>
    </recommendedName>
</protein>
<dbReference type="AlphaFoldDB" id="G7DYA6"/>
<dbReference type="InParanoid" id="G7DYA6"/>
<dbReference type="PANTHER" id="PTHR31451">
    <property type="match status" value="1"/>
</dbReference>
<comment type="similarity">
    <text evidence="3">Belongs to the glycosyl hydrolase 5 (cellulase A) family.</text>
</comment>
<comment type="catalytic activity">
    <reaction evidence="1">
        <text>Random hydrolysis of (1-&gt;4)-beta-D-mannosidic linkages in mannans, galactomannans and glucomannans.</text>
        <dbReference type="EC" id="3.2.1.78"/>
    </reaction>
</comment>
<dbReference type="GO" id="GO:0005576">
    <property type="term" value="C:extracellular region"/>
    <property type="evidence" value="ECO:0007669"/>
    <property type="project" value="UniProtKB-SubCell"/>
</dbReference>
<evidence type="ECO:0000259" key="10">
    <source>
        <dbReference type="Pfam" id="PF26410"/>
    </source>
</evidence>
<accession>G7DYA6</accession>
<dbReference type="OMA" id="DILSYHY"/>
<evidence type="ECO:0000313" key="12">
    <source>
        <dbReference type="Proteomes" id="UP000009131"/>
    </source>
</evidence>
<name>G7DYA6_MIXOS</name>
<evidence type="ECO:0000256" key="8">
    <source>
        <dbReference type="ARBA" id="ARBA00023295"/>
    </source>
</evidence>
<dbReference type="EMBL" id="BABT02000062">
    <property type="protein sequence ID" value="GAA95566.1"/>
    <property type="molecule type" value="Genomic_DNA"/>
</dbReference>
<organism evidence="11 12">
    <name type="scientific">Mixia osmundae (strain CBS 9802 / IAM 14324 / JCM 22182 / KY 12970)</name>
    <dbReference type="NCBI Taxonomy" id="764103"/>
    <lineage>
        <taxon>Eukaryota</taxon>
        <taxon>Fungi</taxon>
        <taxon>Dikarya</taxon>
        <taxon>Basidiomycota</taxon>
        <taxon>Pucciniomycotina</taxon>
        <taxon>Mixiomycetes</taxon>
        <taxon>Mixiales</taxon>
        <taxon>Mixiaceae</taxon>
        <taxon>Mixia</taxon>
    </lineage>
</organism>
<dbReference type="Proteomes" id="UP000009131">
    <property type="component" value="Unassembled WGS sequence"/>
</dbReference>
<dbReference type="PANTHER" id="PTHR31451:SF39">
    <property type="entry name" value="MANNAN ENDO-1,4-BETA-MANNOSIDASE 1"/>
    <property type="match status" value="1"/>
</dbReference>
<keyword evidence="12" id="KW-1185">Reference proteome</keyword>
<evidence type="ECO:0000256" key="6">
    <source>
        <dbReference type="ARBA" id="ARBA00022729"/>
    </source>
</evidence>
<evidence type="ECO:0000256" key="7">
    <source>
        <dbReference type="ARBA" id="ARBA00022801"/>
    </source>
</evidence>
<dbReference type="InterPro" id="IPR017853">
    <property type="entry name" value="GH"/>
</dbReference>
<dbReference type="InterPro" id="IPR001547">
    <property type="entry name" value="Glyco_hydro_5"/>
</dbReference>
<dbReference type="InterPro" id="IPR045053">
    <property type="entry name" value="MAN-like"/>
</dbReference>
<reference evidence="11 12" key="2">
    <citation type="journal article" date="2012" name="Open Biol.">
        <title>Characteristics of nucleosomes and linker DNA regions on the genome of the basidiomycete Mixia osmundae revealed by mono- and dinucleosome mapping.</title>
        <authorList>
            <person name="Nishida H."/>
            <person name="Kondo S."/>
            <person name="Matsumoto T."/>
            <person name="Suzuki Y."/>
            <person name="Yoshikawa H."/>
            <person name="Taylor T.D."/>
            <person name="Sugiyama J."/>
        </authorList>
    </citation>
    <scope>NUCLEOTIDE SEQUENCE [LARGE SCALE GENOMIC DNA]</scope>
    <source>
        <strain evidence="12">CBS 9802 / IAM 14324 / JCM 22182 / KY 12970</strain>
    </source>
</reference>
<dbReference type="Gene3D" id="3.20.20.80">
    <property type="entry name" value="Glycosidases"/>
    <property type="match status" value="1"/>
</dbReference>
<proteinExistence type="inferred from homology"/>
<dbReference type="STRING" id="764103.G7DYA6"/>
<dbReference type="GO" id="GO:0016985">
    <property type="term" value="F:mannan endo-1,4-beta-mannosidase activity"/>
    <property type="evidence" value="ECO:0007669"/>
    <property type="project" value="UniProtKB-EC"/>
</dbReference>
<evidence type="ECO:0000256" key="5">
    <source>
        <dbReference type="ARBA" id="ARBA00022525"/>
    </source>
</evidence>
<dbReference type="HOGENOM" id="CLU_030051_0_0_1"/>
<dbReference type="Pfam" id="PF26410">
    <property type="entry name" value="GH5_mannosidase"/>
    <property type="match status" value="1"/>
</dbReference>
<reference evidence="11 12" key="1">
    <citation type="journal article" date="2011" name="J. Gen. Appl. Microbiol.">
        <title>Draft genome sequencing of the enigmatic basidiomycete Mixia osmundae.</title>
        <authorList>
            <person name="Nishida H."/>
            <person name="Nagatsuka Y."/>
            <person name="Sugiyama J."/>
        </authorList>
    </citation>
    <scope>NUCLEOTIDE SEQUENCE [LARGE SCALE GENOMIC DNA]</scope>
    <source>
        <strain evidence="12">CBS 9802 / IAM 14324 / JCM 22182 / KY 12970</strain>
    </source>
</reference>
<keyword evidence="8" id="KW-0326">Glycosidase</keyword>
<comment type="subcellular location">
    <subcellularLocation>
        <location evidence="2">Secreted</location>
    </subcellularLocation>
</comment>